<protein>
    <submittedName>
        <fullName evidence="1">Uncharacterized protein</fullName>
    </submittedName>
</protein>
<keyword evidence="2" id="KW-1185">Reference proteome</keyword>
<dbReference type="EMBL" id="BNBC01000006">
    <property type="protein sequence ID" value="GHE65148.1"/>
    <property type="molecule type" value="Genomic_DNA"/>
</dbReference>
<comment type="caution">
    <text evidence="1">The sequence shown here is derived from an EMBL/GenBank/DDBJ whole genome shotgun (WGS) entry which is preliminary data.</text>
</comment>
<dbReference type="Proteomes" id="UP000641386">
    <property type="component" value="Unassembled WGS sequence"/>
</dbReference>
<accession>A0A918ZRU1</accession>
<name>A0A918ZRU1_9ACTN</name>
<organism evidence="1 2">
    <name type="scientific">Streptomyces spiralis</name>
    <dbReference type="NCBI Taxonomy" id="66376"/>
    <lineage>
        <taxon>Bacteria</taxon>
        <taxon>Bacillati</taxon>
        <taxon>Actinomycetota</taxon>
        <taxon>Actinomycetes</taxon>
        <taxon>Kitasatosporales</taxon>
        <taxon>Streptomycetaceae</taxon>
        <taxon>Streptomyces</taxon>
    </lineage>
</organism>
<sequence length="57" mass="5987">MAQRKNTKPKPVPCPDCKGSGEVPTTVLVGRKRRAVGKQSGFCLTCLGTGEVPTDGE</sequence>
<dbReference type="AlphaFoldDB" id="A0A918ZRU1"/>
<evidence type="ECO:0000313" key="1">
    <source>
        <dbReference type="EMBL" id="GHE65148.1"/>
    </source>
</evidence>
<reference evidence="1" key="1">
    <citation type="journal article" date="2014" name="Int. J. Syst. Evol. Microbiol.">
        <title>Complete genome sequence of Corynebacterium casei LMG S-19264T (=DSM 44701T), isolated from a smear-ripened cheese.</title>
        <authorList>
            <consortium name="US DOE Joint Genome Institute (JGI-PGF)"/>
            <person name="Walter F."/>
            <person name="Albersmeier A."/>
            <person name="Kalinowski J."/>
            <person name="Ruckert C."/>
        </authorList>
    </citation>
    <scope>NUCLEOTIDE SEQUENCE</scope>
    <source>
        <strain evidence="1">JCM 3302</strain>
    </source>
</reference>
<dbReference type="Gene3D" id="6.20.20.10">
    <property type="match status" value="1"/>
</dbReference>
<proteinExistence type="predicted"/>
<dbReference type="RefSeq" id="WP_189898372.1">
    <property type="nucleotide sequence ID" value="NZ_BNBC01000006.1"/>
</dbReference>
<reference evidence="1" key="2">
    <citation type="submission" date="2020-09" db="EMBL/GenBank/DDBJ databases">
        <authorList>
            <person name="Sun Q."/>
            <person name="Ohkuma M."/>
        </authorList>
    </citation>
    <scope>NUCLEOTIDE SEQUENCE</scope>
    <source>
        <strain evidence="1">JCM 3302</strain>
    </source>
</reference>
<evidence type="ECO:0000313" key="2">
    <source>
        <dbReference type="Proteomes" id="UP000641386"/>
    </source>
</evidence>
<gene>
    <name evidence="1" type="ORF">GCM10014715_18390</name>
</gene>